<reference evidence="1 2" key="1">
    <citation type="journal article" date="2019" name="BMC Genomics">
        <title>New insights from Opisthorchis felineus genome: update on genomics of the epidemiologically important liver flukes.</title>
        <authorList>
            <person name="Ershov N.I."/>
            <person name="Mordvinov V.A."/>
            <person name="Prokhortchouk E.B."/>
            <person name="Pakharukova M.Y."/>
            <person name="Gunbin K.V."/>
            <person name="Ustyantsev K."/>
            <person name="Genaev M.A."/>
            <person name="Blinov A.G."/>
            <person name="Mazur A."/>
            <person name="Boulygina E."/>
            <person name="Tsygankova S."/>
            <person name="Khrameeva E."/>
            <person name="Chekanov N."/>
            <person name="Fan G."/>
            <person name="Xiao A."/>
            <person name="Zhang H."/>
            <person name="Xu X."/>
            <person name="Yang H."/>
            <person name="Solovyev V."/>
            <person name="Lee S.M."/>
            <person name="Liu X."/>
            <person name="Afonnikov D.A."/>
            <person name="Skryabin K.G."/>
        </authorList>
    </citation>
    <scope>NUCLEOTIDE SEQUENCE [LARGE SCALE GENOMIC DNA]</scope>
    <source>
        <strain evidence="1">AK-0245</strain>
        <tissue evidence="1">Whole organism</tissue>
    </source>
</reference>
<evidence type="ECO:0000313" key="2">
    <source>
        <dbReference type="Proteomes" id="UP000308267"/>
    </source>
</evidence>
<accession>A0A4S2LGV8</accession>
<keyword evidence="2" id="KW-1185">Reference proteome</keyword>
<proteinExistence type="predicted"/>
<gene>
    <name evidence="1" type="ORF">CRM22_007361</name>
</gene>
<protein>
    <submittedName>
        <fullName evidence="1">Uncharacterized protein</fullName>
    </submittedName>
</protein>
<organism evidence="1 2">
    <name type="scientific">Opisthorchis felineus</name>
    <dbReference type="NCBI Taxonomy" id="147828"/>
    <lineage>
        <taxon>Eukaryota</taxon>
        <taxon>Metazoa</taxon>
        <taxon>Spiralia</taxon>
        <taxon>Lophotrochozoa</taxon>
        <taxon>Platyhelminthes</taxon>
        <taxon>Trematoda</taxon>
        <taxon>Digenea</taxon>
        <taxon>Opisthorchiida</taxon>
        <taxon>Opisthorchiata</taxon>
        <taxon>Opisthorchiidae</taxon>
        <taxon>Opisthorchis</taxon>
    </lineage>
</organism>
<dbReference type="Proteomes" id="UP000308267">
    <property type="component" value="Unassembled WGS sequence"/>
</dbReference>
<dbReference type="AlphaFoldDB" id="A0A4S2LGV8"/>
<sequence length="135" mass="15394">MCRVVSPARSVVRVQYGRPFTLVHFTCLPNGIVVIYPCIHTSRARASSDVSKYHANSGCWGSRAHPYATTCTVEMIEHLSLRRPYQVHPPTTPVVVNFGSTISRNQRCVHPPWKSRIIRIKFEYKQQTWSSIPSL</sequence>
<evidence type="ECO:0000313" key="1">
    <source>
        <dbReference type="EMBL" id="TGZ62571.1"/>
    </source>
</evidence>
<name>A0A4S2LGV8_OPIFE</name>
<comment type="caution">
    <text evidence="1">The sequence shown here is derived from an EMBL/GenBank/DDBJ whole genome shotgun (WGS) entry which is preliminary data.</text>
</comment>
<dbReference type="EMBL" id="SJOL01007456">
    <property type="protein sequence ID" value="TGZ62571.1"/>
    <property type="molecule type" value="Genomic_DNA"/>
</dbReference>